<dbReference type="EMBL" id="GL376634">
    <property type="status" value="NOT_ANNOTATED_CDS"/>
    <property type="molecule type" value="Genomic_DNA"/>
</dbReference>
<dbReference type="InParanoid" id="K3WA11"/>
<dbReference type="PANTHER" id="PTHR12461:SF105">
    <property type="entry name" value="HYPOXIA-INDUCIBLE FACTOR 1-ALPHA INHIBITOR"/>
    <property type="match status" value="1"/>
</dbReference>
<dbReference type="VEuPathDB" id="FungiDB:PYU1_G001801"/>
<dbReference type="HOGENOM" id="CLU_016785_3_2_1"/>
<dbReference type="PANTHER" id="PTHR12461">
    <property type="entry name" value="HYPOXIA-INDUCIBLE FACTOR 1 ALPHA INHIBITOR-RELATED"/>
    <property type="match status" value="1"/>
</dbReference>
<reference evidence="3" key="2">
    <citation type="submission" date="2010-04" db="EMBL/GenBank/DDBJ databases">
        <authorList>
            <person name="Buell R."/>
            <person name="Hamilton J."/>
            <person name="Hostetler J."/>
        </authorList>
    </citation>
    <scope>NUCLEOTIDE SEQUENCE [LARGE SCALE GENOMIC DNA]</scope>
    <source>
        <strain evidence="3">DAOM:BR144</strain>
    </source>
</reference>
<dbReference type="AlphaFoldDB" id="K3WA11"/>
<dbReference type="InterPro" id="IPR041667">
    <property type="entry name" value="Cupin_8"/>
</dbReference>
<feature type="domain" description="JmjC" evidence="1">
    <location>
        <begin position="109"/>
        <end position="260"/>
    </location>
</feature>
<sequence>MQIRYPIKRLACPSLGDFRQQALLQSEPVIITGAMEHWPALGRDDPRRAWRNIDYFRRVAGWRTVPIEIGSSYLEDDWRQELMTVSEFIDQYLLPQSETAASASGGPVGYLAQHHLFEQIAVLSRDIIVPDYCALRRSDDDDKQGEEEDIAVNAWFGPKGTVSPLHFDPKDNLLCQVVGAKYLRLYAPDESDKLYPVEGLLSNTSQVRVQDPDHDAFPQFRAAKYVECVLKEGEMLYIPPRYWHYVTSLSTSFSVSFWWT</sequence>
<dbReference type="SMART" id="SM00558">
    <property type="entry name" value="JmjC"/>
    <property type="match status" value="1"/>
</dbReference>
<reference evidence="3" key="1">
    <citation type="journal article" date="2010" name="Genome Biol.">
        <title>Genome sequence of the necrotrophic plant pathogen Pythium ultimum reveals original pathogenicity mechanisms and effector repertoire.</title>
        <authorList>
            <person name="Levesque C.A."/>
            <person name="Brouwer H."/>
            <person name="Cano L."/>
            <person name="Hamilton J.P."/>
            <person name="Holt C."/>
            <person name="Huitema E."/>
            <person name="Raffaele S."/>
            <person name="Robideau G.P."/>
            <person name="Thines M."/>
            <person name="Win J."/>
            <person name="Zerillo M.M."/>
            <person name="Beakes G.W."/>
            <person name="Boore J.L."/>
            <person name="Busam D."/>
            <person name="Dumas B."/>
            <person name="Ferriera S."/>
            <person name="Fuerstenberg S.I."/>
            <person name="Gachon C.M."/>
            <person name="Gaulin E."/>
            <person name="Govers F."/>
            <person name="Grenville-Briggs L."/>
            <person name="Horner N."/>
            <person name="Hostetler J."/>
            <person name="Jiang R.H."/>
            <person name="Johnson J."/>
            <person name="Krajaejun T."/>
            <person name="Lin H."/>
            <person name="Meijer H.J."/>
            <person name="Moore B."/>
            <person name="Morris P."/>
            <person name="Phuntmart V."/>
            <person name="Puiu D."/>
            <person name="Shetty J."/>
            <person name="Stajich J.E."/>
            <person name="Tripathy S."/>
            <person name="Wawra S."/>
            <person name="van West P."/>
            <person name="Whitty B.R."/>
            <person name="Coutinho P.M."/>
            <person name="Henrissat B."/>
            <person name="Martin F."/>
            <person name="Thomas P.D."/>
            <person name="Tyler B.M."/>
            <person name="De Vries R.P."/>
            <person name="Kamoun S."/>
            <person name="Yandell M."/>
            <person name="Tisserat N."/>
            <person name="Buell C.R."/>
        </authorList>
    </citation>
    <scope>NUCLEOTIDE SEQUENCE</scope>
    <source>
        <strain evidence="3">DAOM:BR144</strain>
    </source>
</reference>
<name>K3WA11_GLOUD</name>
<protein>
    <recommendedName>
        <fullName evidence="1">JmjC domain-containing protein</fullName>
    </recommendedName>
</protein>
<reference evidence="2" key="3">
    <citation type="submission" date="2015-02" db="UniProtKB">
        <authorList>
            <consortium name="EnsemblProtists"/>
        </authorList>
    </citation>
    <scope>IDENTIFICATION</scope>
    <source>
        <strain evidence="2">DAOM BR144</strain>
    </source>
</reference>
<dbReference type="eggNOG" id="KOG2132">
    <property type="taxonomic scope" value="Eukaryota"/>
</dbReference>
<evidence type="ECO:0000313" key="2">
    <source>
        <dbReference type="EnsemblProtists" id="PYU1_T001802"/>
    </source>
</evidence>
<accession>K3WA11</accession>
<dbReference type="InterPro" id="IPR003347">
    <property type="entry name" value="JmjC_dom"/>
</dbReference>
<evidence type="ECO:0000313" key="3">
    <source>
        <dbReference type="Proteomes" id="UP000019132"/>
    </source>
</evidence>
<dbReference type="STRING" id="431595.K3WA11"/>
<dbReference type="EnsemblProtists" id="PYU1_T001802">
    <property type="protein sequence ID" value="PYU1_T001802"/>
    <property type="gene ID" value="PYU1_G001801"/>
</dbReference>
<dbReference type="SUPFAM" id="SSF51197">
    <property type="entry name" value="Clavaminate synthase-like"/>
    <property type="match status" value="1"/>
</dbReference>
<dbReference type="Gene3D" id="2.60.120.650">
    <property type="entry name" value="Cupin"/>
    <property type="match status" value="1"/>
</dbReference>
<organism evidence="2 3">
    <name type="scientific">Globisporangium ultimum (strain ATCC 200006 / CBS 805.95 / DAOM BR144)</name>
    <name type="common">Pythium ultimum</name>
    <dbReference type="NCBI Taxonomy" id="431595"/>
    <lineage>
        <taxon>Eukaryota</taxon>
        <taxon>Sar</taxon>
        <taxon>Stramenopiles</taxon>
        <taxon>Oomycota</taxon>
        <taxon>Peronosporomycetes</taxon>
        <taxon>Pythiales</taxon>
        <taxon>Pythiaceae</taxon>
        <taxon>Globisporangium</taxon>
    </lineage>
</organism>
<dbReference type="Proteomes" id="UP000019132">
    <property type="component" value="Unassembled WGS sequence"/>
</dbReference>
<evidence type="ECO:0000259" key="1">
    <source>
        <dbReference type="PROSITE" id="PS51184"/>
    </source>
</evidence>
<dbReference type="OMA" id="YVRSCET"/>
<keyword evidence="3" id="KW-1185">Reference proteome</keyword>
<dbReference type="PROSITE" id="PS51184">
    <property type="entry name" value="JMJC"/>
    <property type="match status" value="1"/>
</dbReference>
<proteinExistence type="predicted"/>
<dbReference type="FunFam" id="2.60.120.650:FF:000061">
    <property type="entry name" value="Glucosamine 6-phosphate N-acetyltransferase"/>
    <property type="match status" value="1"/>
</dbReference>
<dbReference type="Pfam" id="PF13621">
    <property type="entry name" value="Cupin_8"/>
    <property type="match status" value="1"/>
</dbReference>